<dbReference type="NCBIfam" id="TIGR01643">
    <property type="entry name" value="YD_repeat_2x"/>
    <property type="match status" value="2"/>
</dbReference>
<dbReference type="InterPro" id="IPR006530">
    <property type="entry name" value="YD"/>
</dbReference>
<keyword evidence="1" id="KW-0282">Flagellum</keyword>
<gene>
    <name evidence="1" type="ORF">FRUB_04646</name>
</gene>
<name>A0A225DJY0_9BACT</name>
<dbReference type="AlphaFoldDB" id="A0A225DJY0"/>
<dbReference type="RefSeq" id="WP_088255745.1">
    <property type="nucleotide sequence ID" value="NZ_NIDE01000006.1"/>
</dbReference>
<dbReference type="OrthoDB" id="8578052at2"/>
<dbReference type="Proteomes" id="UP000214646">
    <property type="component" value="Unassembled WGS sequence"/>
</dbReference>
<dbReference type="Pfam" id="PF05593">
    <property type="entry name" value="RHS_repeat"/>
    <property type="match status" value="1"/>
</dbReference>
<reference evidence="2" key="1">
    <citation type="submission" date="2017-06" db="EMBL/GenBank/DDBJ databases">
        <title>Genome analysis of Fimbriiglobus ruber SP5, the first member of the order Planctomycetales with confirmed chitinolytic capability.</title>
        <authorList>
            <person name="Ravin N.V."/>
            <person name="Rakitin A.L."/>
            <person name="Ivanova A.A."/>
            <person name="Beletsky A.V."/>
            <person name="Kulichevskaya I.S."/>
            <person name="Mardanov A.V."/>
            <person name="Dedysh S.N."/>
        </authorList>
    </citation>
    <scope>NUCLEOTIDE SEQUENCE [LARGE SCALE GENOMIC DNA]</scope>
    <source>
        <strain evidence="2">SP5</strain>
    </source>
</reference>
<proteinExistence type="predicted"/>
<dbReference type="Gene3D" id="2.180.10.10">
    <property type="entry name" value="RHS repeat-associated core"/>
    <property type="match status" value="1"/>
</dbReference>
<keyword evidence="1" id="KW-0969">Cilium</keyword>
<dbReference type="InterPro" id="IPR031325">
    <property type="entry name" value="RHS_repeat"/>
</dbReference>
<accession>A0A225DJY0</accession>
<keyword evidence="2" id="KW-1185">Reference proteome</keyword>
<evidence type="ECO:0000313" key="2">
    <source>
        <dbReference type="Proteomes" id="UP000214646"/>
    </source>
</evidence>
<evidence type="ECO:0000313" key="1">
    <source>
        <dbReference type="EMBL" id="OWK41283.1"/>
    </source>
</evidence>
<comment type="caution">
    <text evidence="1">The sequence shown here is derived from an EMBL/GenBank/DDBJ whole genome shotgun (WGS) entry which is preliminary data.</text>
</comment>
<keyword evidence="1" id="KW-0966">Cell projection</keyword>
<sequence>MYDPDGNLLSAANAAGTLVMGYDADGRMTSRTDPSGVTLTFHYDGDGRATLVTDSLGATEAVGYDAAGSLVAASLSTRPGRSRPLL</sequence>
<dbReference type="EMBL" id="NIDE01000006">
    <property type="protein sequence ID" value="OWK41283.1"/>
    <property type="molecule type" value="Genomic_DNA"/>
</dbReference>
<protein>
    <submittedName>
        <fullName evidence="1">Flagellar hook protein FlgE</fullName>
    </submittedName>
</protein>
<organism evidence="1 2">
    <name type="scientific">Fimbriiglobus ruber</name>
    <dbReference type="NCBI Taxonomy" id="1908690"/>
    <lineage>
        <taxon>Bacteria</taxon>
        <taxon>Pseudomonadati</taxon>
        <taxon>Planctomycetota</taxon>
        <taxon>Planctomycetia</taxon>
        <taxon>Gemmatales</taxon>
        <taxon>Gemmataceae</taxon>
        <taxon>Fimbriiglobus</taxon>
    </lineage>
</organism>